<dbReference type="AlphaFoldDB" id="A0A453EBL2"/>
<evidence type="ECO:0000313" key="2">
    <source>
        <dbReference type="EnsemblPlants" id="AET3Gv20285100.5"/>
    </source>
</evidence>
<evidence type="ECO:0000256" key="1">
    <source>
        <dbReference type="SAM" id="Phobius"/>
    </source>
</evidence>
<evidence type="ECO:0000313" key="3">
    <source>
        <dbReference type="Proteomes" id="UP000015105"/>
    </source>
</evidence>
<proteinExistence type="predicted"/>
<dbReference type="Gramene" id="AET3Gv20285100.5">
    <property type="protein sequence ID" value="AET3Gv20285100.5"/>
    <property type="gene ID" value="AET3Gv20285100"/>
</dbReference>
<reference evidence="2" key="4">
    <citation type="submission" date="2019-03" db="UniProtKB">
        <authorList>
            <consortium name="EnsemblPlants"/>
        </authorList>
    </citation>
    <scope>IDENTIFICATION</scope>
</reference>
<reference evidence="2" key="3">
    <citation type="journal article" date="2017" name="Nature">
        <title>Genome sequence of the progenitor of the wheat D genome Aegilops tauschii.</title>
        <authorList>
            <person name="Luo M.C."/>
            <person name="Gu Y.Q."/>
            <person name="Puiu D."/>
            <person name="Wang H."/>
            <person name="Twardziok S.O."/>
            <person name="Deal K.R."/>
            <person name="Huo N."/>
            <person name="Zhu T."/>
            <person name="Wang L."/>
            <person name="Wang Y."/>
            <person name="McGuire P.E."/>
            <person name="Liu S."/>
            <person name="Long H."/>
            <person name="Ramasamy R.K."/>
            <person name="Rodriguez J.C."/>
            <person name="Van S.L."/>
            <person name="Yuan L."/>
            <person name="Wang Z."/>
            <person name="Xia Z."/>
            <person name="Xiao L."/>
            <person name="Anderson O.D."/>
            <person name="Ouyang S."/>
            <person name="Liang Y."/>
            <person name="Zimin A.V."/>
            <person name="Pertea G."/>
            <person name="Qi P."/>
            <person name="Bennetzen J.L."/>
            <person name="Dai X."/>
            <person name="Dawson M.W."/>
            <person name="Muller H.G."/>
            <person name="Kugler K."/>
            <person name="Rivarola-Duarte L."/>
            <person name="Spannagl M."/>
            <person name="Mayer K.F.X."/>
            <person name="Lu F.H."/>
            <person name="Bevan M.W."/>
            <person name="Leroy P."/>
            <person name="Li P."/>
            <person name="You F.M."/>
            <person name="Sun Q."/>
            <person name="Liu Z."/>
            <person name="Lyons E."/>
            <person name="Wicker T."/>
            <person name="Salzberg S.L."/>
            <person name="Devos K.M."/>
            <person name="Dvorak J."/>
        </authorList>
    </citation>
    <scope>NUCLEOTIDE SEQUENCE [LARGE SCALE GENOMIC DNA]</scope>
    <source>
        <strain evidence="2">cv. AL8/78</strain>
    </source>
</reference>
<feature type="transmembrane region" description="Helical" evidence="1">
    <location>
        <begin position="47"/>
        <end position="68"/>
    </location>
</feature>
<organism evidence="2 3">
    <name type="scientific">Aegilops tauschii subsp. strangulata</name>
    <name type="common">Goatgrass</name>
    <dbReference type="NCBI Taxonomy" id="200361"/>
    <lineage>
        <taxon>Eukaryota</taxon>
        <taxon>Viridiplantae</taxon>
        <taxon>Streptophyta</taxon>
        <taxon>Embryophyta</taxon>
        <taxon>Tracheophyta</taxon>
        <taxon>Spermatophyta</taxon>
        <taxon>Magnoliopsida</taxon>
        <taxon>Liliopsida</taxon>
        <taxon>Poales</taxon>
        <taxon>Poaceae</taxon>
        <taxon>BOP clade</taxon>
        <taxon>Pooideae</taxon>
        <taxon>Triticodae</taxon>
        <taxon>Triticeae</taxon>
        <taxon>Triticinae</taxon>
        <taxon>Aegilops</taxon>
    </lineage>
</organism>
<accession>A0A453EBL2</accession>
<protein>
    <submittedName>
        <fullName evidence="2">Uncharacterized protein</fullName>
    </submittedName>
</protein>
<keyword evidence="1" id="KW-1133">Transmembrane helix</keyword>
<reference evidence="3" key="2">
    <citation type="journal article" date="2017" name="Nat. Plants">
        <title>The Aegilops tauschii genome reveals multiple impacts of transposons.</title>
        <authorList>
            <person name="Zhao G."/>
            <person name="Zou C."/>
            <person name="Li K."/>
            <person name="Wang K."/>
            <person name="Li T."/>
            <person name="Gao L."/>
            <person name="Zhang X."/>
            <person name="Wang H."/>
            <person name="Yang Z."/>
            <person name="Liu X."/>
            <person name="Jiang W."/>
            <person name="Mao L."/>
            <person name="Kong X."/>
            <person name="Jiao Y."/>
            <person name="Jia J."/>
        </authorList>
    </citation>
    <scope>NUCLEOTIDE SEQUENCE [LARGE SCALE GENOMIC DNA]</scope>
    <source>
        <strain evidence="3">cv. AL8/78</strain>
    </source>
</reference>
<reference evidence="2" key="5">
    <citation type="journal article" date="2021" name="G3 (Bethesda)">
        <title>Aegilops tauschii genome assembly Aet v5.0 features greater sequence contiguity and improved annotation.</title>
        <authorList>
            <person name="Wang L."/>
            <person name="Zhu T."/>
            <person name="Rodriguez J.C."/>
            <person name="Deal K.R."/>
            <person name="Dubcovsky J."/>
            <person name="McGuire P.E."/>
            <person name="Lux T."/>
            <person name="Spannagl M."/>
            <person name="Mayer K.F.X."/>
            <person name="Baldrich P."/>
            <person name="Meyers B.C."/>
            <person name="Huo N."/>
            <person name="Gu Y.Q."/>
            <person name="Zhou H."/>
            <person name="Devos K.M."/>
            <person name="Bennetzen J.L."/>
            <person name="Unver T."/>
            <person name="Budak H."/>
            <person name="Gulick P.J."/>
            <person name="Galiba G."/>
            <person name="Kalapos B."/>
            <person name="Nelson D.R."/>
            <person name="Li P."/>
            <person name="You F.M."/>
            <person name="Luo M.C."/>
            <person name="Dvorak J."/>
        </authorList>
    </citation>
    <scope>NUCLEOTIDE SEQUENCE [LARGE SCALE GENOMIC DNA]</scope>
    <source>
        <strain evidence="2">cv. AL8/78</strain>
    </source>
</reference>
<reference evidence="3" key="1">
    <citation type="journal article" date="2014" name="Science">
        <title>Ancient hybridizations among the ancestral genomes of bread wheat.</title>
        <authorList>
            <consortium name="International Wheat Genome Sequencing Consortium,"/>
            <person name="Marcussen T."/>
            <person name="Sandve S.R."/>
            <person name="Heier L."/>
            <person name="Spannagl M."/>
            <person name="Pfeifer M."/>
            <person name="Jakobsen K.S."/>
            <person name="Wulff B.B."/>
            <person name="Steuernagel B."/>
            <person name="Mayer K.F."/>
            <person name="Olsen O.A."/>
        </authorList>
    </citation>
    <scope>NUCLEOTIDE SEQUENCE [LARGE SCALE GENOMIC DNA]</scope>
    <source>
        <strain evidence="3">cv. AL8/78</strain>
    </source>
</reference>
<keyword evidence="1" id="KW-0812">Transmembrane</keyword>
<keyword evidence="1" id="KW-0472">Membrane</keyword>
<dbReference type="EnsemblPlants" id="AET3Gv20285100.5">
    <property type="protein sequence ID" value="AET3Gv20285100.5"/>
    <property type="gene ID" value="AET3Gv20285100"/>
</dbReference>
<name>A0A453EBL2_AEGTS</name>
<sequence length="129" mass="14730">TSRYARAPLASPPLFLAGVRRPCVRDRPINKPALPQPQVLQVLPLPLPYTITAFQLAFGSLVIFFMWAAKLHPVPKLSAAQVRQPPEQQFFRLLFSEFALRKLKPLLPFSWPRSRRWPPGTCWARCSPT</sequence>
<dbReference type="Proteomes" id="UP000015105">
    <property type="component" value="Chromosome 3D"/>
</dbReference>
<keyword evidence="3" id="KW-1185">Reference proteome</keyword>